<gene>
    <name evidence="3" type="ORF">DGYR_LOCUS2524</name>
</gene>
<protein>
    <submittedName>
        <fullName evidence="3">DgyrCDS2723</fullName>
    </submittedName>
</protein>
<keyword evidence="4" id="KW-1185">Reference proteome</keyword>
<organism evidence="3 4">
    <name type="scientific">Dimorphilus gyrociliatus</name>
    <dbReference type="NCBI Taxonomy" id="2664684"/>
    <lineage>
        <taxon>Eukaryota</taxon>
        <taxon>Metazoa</taxon>
        <taxon>Spiralia</taxon>
        <taxon>Lophotrochozoa</taxon>
        <taxon>Annelida</taxon>
        <taxon>Polychaeta</taxon>
        <taxon>Polychaeta incertae sedis</taxon>
        <taxon>Dinophilidae</taxon>
        <taxon>Dimorphilus</taxon>
    </lineage>
</organism>
<feature type="compositionally biased region" description="Basic and acidic residues" evidence="2">
    <location>
        <begin position="173"/>
        <end position="187"/>
    </location>
</feature>
<proteinExistence type="predicted"/>
<evidence type="ECO:0000256" key="1">
    <source>
        <dbReference type="SAM" id="Coils"/>
    </source>
</evidence>
<feature type="region of interest" description="Disordered" evidence="2">
    <location>
        <begin position="694"/>
        <end position="769"/>
    </location>
</feature>
<reference evidence="3 4" key="1">
    <citation type="submission" date="2020-08" db="EMBL/GenBank/DDBJ databases">
        <authorList>
            <person name="Hejnol A."/>
        </authorList>
    </citation>
    <scope>NUCLEOTIDE SEQUENCE [LARGE SCALE GENOMIC DNA]</scope>
</reference>
<dbReference type="PANTHER" id="PTHR18911">
    <property type="entry name" value="CTCL TUMOR ANTIGEN HD-CL-01"/>
    <property type="match status" value="1"/>
</dbReference>
<dbReference type="InterPro" id="IPR038830">
    <property type="entry name" value="CCDC186"/>
</dbReference>
<dbReference type="Proteomes" id="UP000549394">
    <property type="component" value="Unassembled WGS sequence"/>
</dbReference>
<feature type="coiled-coil region" evidence="1">
    <location>
        <begin position="889"/>
        <end position="916"/>
    </location>
</feature>
<feature type="region of interest" description="Disordered" evidence="2">
    <location>
        <begin position="60"/>
        <end position="102"/>
    </location>
</feature>
<dbReference type="EMBL" id="CAJFCJ010000004">
    <property type="protein sequence ID" value="CAD5113558.1"/>
    <property type="molecule type" value="Genomic_DNA"/>
</dbReference>
<feature type="compositionally biased region" description="Basic and acidic residues" evidence="2">
    <location>
        <begin position="8"/>
        <end position="21"/>
    </location>
</feature>
<accession>A0A7I8VE69</accession>
<feature type="region of interest" description="Disordered" evidence="2">
    <location>
        <begin position="1"/>
        <end position="40"/>
    </location>
</feature>
<dbReference type="GO" id="GO:0099518">
    <property type="term" value="P:vesicle cytoskeletal trafficking"/>
    <property type="evidence" value="ECO:0007669"/>
    <property type="project" value="TreeGrafter"/>
</dbReference>
<dbReference type="GO" id="GO:0031267">
    <property type="term" value="F:small GTPase binding"/>
    <property type="evidence" value="ECO:0007669"/>
    <property type="project" value="TreeGrafter"/>
</dbReference>
<feature type="compositionally biased region" description="Basic and acidic residues" evidence="2">
    <location>
        <begin position="142"/>
        <end position="154"/>
    </location>
</feature>
<keyword evidence="1" id="KW-0175">Coiled coil</keyword>
<evidence type="ECO:0000313" key="3">
    <source>
        <dbReference type="EMBL" id="CAD5113558.1"/>
    </source>
</evidence>
<dbReference type="OrthoDB" id="5583482at2759"/>
<feature type="coiled-coil region" evidence="1">
    <location>
        <begin position="787"/>
        <end position="814"/>
    </location>
</feature>
<dbReference type="GO" id="GO:0005802">
    <property type="term" value="C:trans-Golgi network"/>
    <property type="evidence" value="ECO:0007669"/>
    <property type="project" value="TreeGrafter"/>
</dbReference>
<name>A0A7I8VE69_9ANNE</name>
<evidence type="ECO:0000313" key="4">
    <source>
        <dbReference type="Proteomes" id="UP000549394"/>
    </source>
</evidence>
<feature type="compositionally biased region" description="Polar residues" evidence="2">
    <location>
        <begin position="25"/>
        <end position="40"/>
    </location>
</feature>
<feature type="region of interest" description="Disordered" evidence="2">
    <location>
        <begin position="173"/>
        <end position="206"/>
    </location>
</feature>
<feature type="region of interest" description="Disordered" evidence="2">
    <location>
        <begin position="117"/>
        <end position="154"/>
    </location>
</feature>
<feature type="compositionally biased region" description="Polar residues" evidence="2">
    <location>
        <begin position="68"/>
        <end position="81"/>
    </location>
</feature>
<dbReference type="AlphaFoldDB" id="A0A7I8VE69"/>
<feature type="coiled-coil region" evidence="1">
    <location>
        <begin position="500"/>
        <end position="600"/>
    </location>
</feature>
<sequence>MECQNGDVEDHLQKEVSKSTEEENLPTQDNSLNADASDINSCCDNDVIDQEEKIYKISSDLENKDSNLTDNIPENDSLINSKDQDQSSIDSSDLPEDKTNGINEEVKTFSTLENIVDDNSKNPSIETTIKDNEINPVTSDSSMEKSDLPEQNCAKEESIDTQLDSTGFDKSIKKNGEITSEHTKTDLTDNVSDSSEDISEDKLVSTQEEKPTAICVKNENPEVDNEKLNCSNHLTKPIAKSVNTNGKGTKDDELLEELDRTLPTVDISVYEAQIRSLELTLAEEQNKKKQLAEKLSSHDAAAKRAISKLQNEIKVRVDQVTKMYDEARREKDSMVVKYAQAEQKQMETQQKFQNAARHAQELSKEKETLLNRLRGLKNEKQKILETTEAKNNEIRKLEQKIEAHKDANASSDVKVKWAQNKLKLEMEAHKDTKEKVEELQKKLKVAKEETEQIRRDCQSMIKTYQESEEIRSNKLDAELQQKVHELRHQTAEKAGATELHATTVKELEQLQGQHSKLKEEFLTCSQNLKSADTELTALKANVESIKADNKVLREEVERLREAGISLEREQQEKETLLERVNELESLEKELKTELDNCKTRENGQLSFAAAMSEDNARLQSANSDLGSRVSSLAAELLTIKAEYDNYKKSNETTNKDLNVSLNALQVDKDQLSTSLAEKTKKVEELLRELSEIEDEKKSMKRKHQANVKELTRQLQQARKRLESVDTRNNTESGVGGLGSRASSKSNSNQSLDTAGVEPSNPTPVPPVEEEVILPNGPVDQRALFSKIIKLQKKVARYSDKVEFLEDHNAQLTNDIRRKSRIIQKYILREESGTLTPASADVSKAAIAKRGGIMASVYSSVPQDGNMTLELSLDINRKLQAVLEDTLLKNITLKDNLETLGEEISKLSQENRNLHLNMKRS</sequence>
<evidence type="ECO:0000256" key="2">
    <source>
        <dbReference type="SAM" id="MobiDB-lite"/>
    </source>
</evidence>
<dbReference type="PANTHER" id="PTHR18911:SF5">
    <property type="entry name" value="COILED-COIL DOMAIN-CONTAINING PROTEIN 186"/>
    <property type="match status" value="1"/>
</dbReference>
<feature type="coiled-coil region" evidence="1">
    <location>
        <begin position="267"/>
        <end position="456"/>
    </location>
</feature>
<comment type="caution">
    <text evidence="3">The sequence shown here is derived from an EMBL/GenBank/DDBJ whole genome shotgun (WGS) entry which is preliminary data.</text>
</comment>
<feature type="compositionally biased region" description="Low complexity" evidence="2">
    <location>
        <begin position="739"/>
        <end position="750"/>
    </location>
</feature>